<name>A0A4Z0RYA2_WEICO</name>
<proteinExistence type="predicted"/>
<dbReference type="Proteomes" id="UP000297646">
    <property type="component" value="Unassembled WGS sequence"/>
</dbReference>
<organism evidence="1 2">
    <name type="scientific">Weissella confusa</name>
    <name type="common">Lactobacillus confusus</name>
    <dbReference type="NCBI Taxonomy" id="1583"/>
    <lineage>
        <taxon>Bacteria</taxon>
        <taxon>Bacillati</taxon>
        <taxon>Bacillota</taxon>
        <taxon>Bacilli</taxon>
        <taxon>Lactobacillales</taxon>
        <taxon>Lactobacillaceae</taxon>
        <taxon>Weissella</taxon>
    </lineage>
</organism>
<dbReference type="EMBL" id="PVSN01000016">
    <property type="protein sequence ID" value="TGE74954.1"/>
    <property type="molecule type" value="Genomic_DNA"/>
</dbReference>
<reference evidence="1 2" key="1">
    <citation type="submission" date="2018-03" db="EMBL/GenBank/DDBJ databases">
        <title>Genome sequencing of Weissella confusa isolates.</title>
        <authorList>
            <person name="Kajala I."/>
            <person name="Baruah R."/>
            <person name="Bergsveinson J."/>
            <person name="Juvonen R."/>
            <person name="Ziola B."/>
        </authorList>
    </citation>
    <scope>NUCLEOTIDE SEQUENCE [LARGE SCALE GENOMIC DNA]</scope>
    <source>
        <strain evidence="1 2">VTT E-062653</strain>
    </source>
</reference>
<sequence length="132" mass="14670">MTKNFDLTIGEPGTSKTYSLVTKALEAKLKGEDVFITSPTNASKQNIVSMIKERKHVVSSENERNKLNDLIGNVFVLEGSYNGEHEVFIDEIGQYPSANLNSLLLKLQSVDDANIHLSGDIKQLTQGYLDRQ</sequence>
<protein>
    <submittedName>
        <fullName evidence="1">Uncharacterized protein</fullName>
    </submittedName>
</protein>
<dbReference type="Pfam" id="PF13604">
    <property type="entry name" value="AAA_30"/>
    <property type="match status" value="1"/>
</dbReference>
<accession>A0A4Z0RYA2</accession>
<dbReference type="InterPro" id="IPR027417">
    <property type="entry name" value="P-loop_NTPase"/>
</dbReference>
<evidence type="ECO:0000313" key="1">
    <source>
        <dbReference type="EMBL" id="TGE74954.1"/>
    </source>
</evidence>
<dbReference type="AlphaFoldDB" id="A0A4Z0RYA2"/>
<gene>
    <name evidence="1" type="ORF">C6P11_02485</name>
</gene>
<dbReference type="RefSeq" id="WP_135518299.1">
    <property type="nucleotide sequence ID" value="NZ_PVSN01000016.1"/>
</dbReference>
<dbReference type="SUPFAM" id="SSF52540">
    <property type="entry name" value="P-loop containing nucleoside triphosphate hydrolases"/>
    <property type="match status" value="1"/>
</dbReference>
<comment type="caution">
    <text evidence="1">The sequence shown here is derived from an EMBL/GenBank/DDBJ whole genome shotgun (WGS) entry which is preliminary data.</text>
</comment>
<dbReference type="Gene3D" id="3.40.50.300">
    <property type="entry name" value="P-loop containing nucleotide triphosphate hydrolases"/>
    <property type="match status" value="1"/>
</dbReference>
<evidence type="ECO:0000313" key="2">
    <source>
        <dbReference type="Proteomes" id="UP000297646"/>
    </source>
</evidence>